<dbReference type="OrthoDB" id="15001at2759"/>
<dbReference type="GO" id="GO:0043248">
    <property type="term" value="P:proteasome assembly"/>
    <property type="evidence" value="ECO:0007669"/>
    <property type="project" value="InterPro"/>
</dbReference>
<evidence type="ECO:0000313" key="4">
    <source>
        <dbReference type="Proteomes" id="UP000515163"/>
    </source>
</evidence>
<protein>
    <submittedName>
        <fullName evidence="5">Proteasome maturation protein-like</fullName>
    </submittedName>
</protein>
<dbReference type="KEGG" id="aten:116304324"/>
<dbReference type="InParanoid" id="A0A6P8IUS5"/>
<dbReference type="InterPro" id="IPR008012">
    <property type="entry name" value="Ump1"/>
</dbReference>
<evidence type="ECO:0000313" key="5">
    <source>
        <dbReference type="RefSeq" id="XP_031569903.1"/>
    </source>
</evidence>
<keyword evidence="4" id="KW-1185">Reference proteome</keyword>
<dbReference type="AlphaFoldDB" id="A0A6P8IUS5"/>
<sequence>MAESMNPPTILPKSHGTSEVARPQGLYGVSDKMKMGPLGAKDQLAASHPLEFSEINYTKNQQALDMRMLRNTQGLHAPLKLQMEYAVASKIQRLPGLPSSMIALDTLLGTDETIGFEDVLGAPGDAEVAGDIHSMMERKLGLPNL</sequence>
<evidence type="ECO:0000256" key="3">
    <source>
        <dbReference type="SAM" id="MobiDB-lite"/>
    </source>
</evidence>
<dbReference type="PANTHER" id="PTHR12828:SF3">
    <property type="entry name" value="PROTEASOME MATURATION PROTEIN"/>
    <property type="match status" value="1"/>
</dbReference>
<dbReference type="FunCoup" id="A0A6P8IUS5">
    <property type="interactions" value="2303"/>
</dbReference>
<accession>A0A6P8IUS5</accession>
<dbReference type="GO" id="GO:0005737">
    <property type="term" value="C:cytoplasm"/>
    <property type="evidence" value="ECO:0007669"/>
    <property type="project" value="TreeGrafter"/>
</dbReference>
<organism evidence="4 5">
    <name type="scientific">Actinia tenebrosa</name>
    <name type="common">Australian red waratah sea anemone</name>
    <dbReference type="NCBI Taxonomy" id="6105"/>
    <lineage>
        <taxon>Eukaryota</taxon>
        <taxon>Metazoa</taxon>
        <taxon>Cnidaria</taxon>
        <taxon>Anthozoa</taxon>
        <taxon>Hexacorallia</taxon>
        <taxon>Actiniaria</taxon>
        <taxon>Actiniidae</taxon>
        <taxon>Actinia</taxon>
    </lineage>
</organism>
<gene>
    <name evidence="5" type="primary">LOC116304324</name>
</gene>
<dbReference type="GO" id="GO:0005634">
    <property type="term" value="C:nucleus"/>
    <property type="evidence" value="ECO:0007669"/>
    <property type="project" value="TreeGrafter"/>
</dbReference>
<dbReference type="PANTHER" id="PTHR12828">
    <property type="entry name" value="PROTEASOME MATURATION PROTEIN UMP1"/>
    <property type="match status" value="1"/>
</dbReference>
<reference evidence="5" key="1">
    <citation type="submission" date="2025-08" db="UniProtKB">
        <authorList>
            <consortium name="RefSeq"/>
        </authorList>
    </citation>
    <scope>IDENTIFICATION</scope>
    <source>
        <tissue evidence="5">Tentacle</tissue>
    </source>
</reference>
<dbReference type="GeneID" id="116304324"/>
<evidence type="ECO:0000256" key="1">
    <source>
        <dbReference type="ARBA" id="ARBA00023186"/>
    </source>
</evidence>
<comment type="similarity">
    <text evidence="2">Belongs to the POMP/UMP1 family.</text>
</comment>
<proteinExistence type="inferred from homology"/>
<feature type="region of interest" description="Disordered" evidence="3">
    <location>
        <begin position="1"/>
        <end position="22"/>
    </location>
</feature>
<dbReference type="RefSeq" id="XP_031569903.1">
    <property type="nucleotide sequence ID" value="XM_031714043.1"/>
</dbReference>
<dbReference type="Proteomes" id="UP000515163">
    <property type="component" value="Unplaced"/>
</dbReference>
<dbReference type="Pfam" id="PF05348">
    <property type="entry name" value="UMP1"/>
    <property type="match status" value="1"/>
</dbReference>
<name>A0A6P8IUS5_ACTTE</name>
<evidence type="ECO:0000256" key="2">
    <source>
        <dbReference type="ARBA" id="ARBA00043974"/>
    </source>
</evidence>
<keyword evidence="1" id="KW-0143">Chaperone</keyword>